<dbReference type="Proteomes" id="UP001501777">
    <property type="component" value="Unassembled WGS sequence"/>
</dbReference>
<dbReference type="Pfam" id="PF04471">
    <property type="entry name" value="Mrr_cat"/>
    <property type="match status" value="1"/>
</dbReference>
<keyword evidence="3" id="KW-1185">Reference proteome</keyword>
<organism evidence="2 3">
    <name type="scientific">Streptomyces longisporus</name>
    <dbReference type="NCBI Taxonomy" id="1948"/>
    <lineage>
        <taxon>Bacteria</taxon>
        <taxon>Bacillati</taxon>
        <taxon>Actinomycetota</taxon>
        <taxon>Actinomycetes</taxon>
        <taxon>Kitasatosporales</taxon>
        <taxon>Streptomycetaceae</taxon>
        <taxon>Streptomyces</taxon>
    </lineage>
</organism>
<evidence type="ECO:0000313" key="3">
    <source>
        <dbReference type="Proteomes" id="UP001501777"/>
    </source>
</evidence>
<sequence length="349" mass="38604">MINESALLESKSLRDSVLERTDVLDRVKALSLLPDGMHVTTATVAAYFGVSVEAIRQLKARHHEELSVNGMVTLKGPDLAEFKRDVLSRCPGNYPQPRSSLTLYSRRAVLNIAMLLRDSDVARQVRAYLLDMEYLARTQPVEAPAAPDAVSLDDRIDQRITHILGKTVVPMFNALIETSGEHRKELIALRAGVQRIEQRLHQHHQRLKRLEGVRDDRPSIGVMAAMDAMNGRTFEGHMAKLLRRDGCTDIVVVGGHGDRGVDIIGRTADGRRLVAQCKRFAPYLKITSSDIQKFIGSAKVLHSAEVALFVATCPFTPDALQLAAETGVIAVHRGMLEEWAAGEPLKILE</sequence>
<name>A0ABP5ZWX8_STRLO</name>
<dbReference type="SUPFAM" id="SSF52980">
    <property type="entry name" value="Restriction endonuclease-like"/>
    <property type="match status" value="1"/>
</dbReference>
<dbReference type="InterPro" id="IPR052906">
    <property type="entry name" value="Type_IV_Methyl-Rstrct_Enzyme"/>
</dbReference>
<dbReference type="PANTHER" id="PTHR30015:SF6">
    <property type="entry name" value="SLL1429 PROTEIN"/>
    <property type="match status" value="1"/>
</dbReference>
<dbReference type="InterPro" id="IPR007560">
    <property type="entry name" value="Restrct_endonuc_IV_Mrr"/>
</dbReference>
<feature type="domain" description="Restriction endonuclease type IV Mrr" evidence="1">
    <location>
        <begin position="227"/>
        <end position="339"/>
    </location>
</feature>
<dbReference type="EMBL" id="BAAASG010000012">
    <property type="protein sequence ID" value="GAA2503631.1"/>
    <property type="molecule type" value="Genomic_DNA"/>
</dbReference>
<proteinExistence type="predicted"/>
<dbReference type="Gene3D" id="3.40.1350.10">
    <property type="match status" value="1"/>
</dbReference>
<protein>
    <recommendedName>
        <fullName evidence="1">Restriction endonuclease type IV Mrr domain-containing protein</fullName>
    </recommendedName>
</protein>
<dbReference type="InterPro" id="IPR011856">
    <property type="entry name" value="tRNA_endonuc-like_dom_sf"/>
</dbReference>
<evidence type="ECO:0000259" key="1">
    <source>
        <dbReference type="Pfam" id="PF04471"/>
    </source>
</evidence>
<reference evidence="3" key="1">
    <citation type="journal article" date="2019" name="Int. J. Syst. Evol. Microbiol.">
        <title>The Global Catalogue of Microorganisms (GCM) 10K type strain sequencing project: providing services to taxonomists for standard genome sequencing and annotation.</title>
        <authorList>
            <consortium name="The Broad Institute Genomics Platform"/>
            <consortium name="The Broad Institute Genome Sequencing Center for Infectious Disease"/>
            <person name="Wu L."/>
            <person name="Ma J."/>
        </authorList>
    </citation>
    <scope>NUCLEOTIDE SEQUENCE [LARGE SCALE GENOMIC DNA]</scope>
    <source>
        <strain evidence="3">JCM 4395</strain>
    </source>
</reference>
<gene>
    <name evidence="2" type="ORF">GCM10010276_53640</name>
</gene>
<evidence type="ECO:0000313" key="2">
    <source>
        <dbReference type="EMBL" id="GAA2503631.1"/>
    </source>
</evidence>
<dbReference type="PANTHER" id="PTHR30015">
    <property type="entry name" value="MRR RESTRICTION SYSTEM PROTEIN"/>
    <property type="match status" value="1"/>
</dbReference>
<dbReference type="InterPro" id="IPR011335">
    <property type="entry name" value="Restrct_endonuc-II-like"/>
</dbReference>
<accession>A0ABP5ZWX8</accession>
<comment type="caution">
    <text evidence="2">The sequence shown here is derived from an EMBL/GenBank/DDBJ whole genome shotgun (WGS) entry which is preliminary data.</text>
</comment>